<organism evidence="4 5">
    <name type="scientific">Streptomyces xiangluensis</name>
    <dbReference type="NCBI Taxonomy" id="2665720"/>
    <lineage>
        <taxon>Bacteria</taxon>
        <taxon>Bacillati</taxon>
        <taxon>Actinomycetota</taxon>
        <taxon>Actinomycetes</taxon>
        <taxon>Kitasatosporales</taxon>
        <taxon>Streptomycetaceae</taxon>
        <taxon>Streptomyces</taxon>
    </lineage>
</organism>
<dbReference type="Proteomes" id="UP001596012">
    <property type="component" value="Unassembled WGS sequence"/>
</dbReference>
<evidence type="ECO:0000313" key="5">
    <source>
        <dbReference type="Proteomes" id="UP001596012"/>
    </source>
</evidence>
<keyword evidence="1" id="KW-0805">Transcription regulation</keyword>
<accession>A0ABV8Z414</accession>
<protein>
    <submittedName>
        <fullName evidence="4">AraC family transcriptional regulator N-terminal domain-containing protein</fullName>
    </submittedName>
</protein>
<comment type="caution">
    <text evidence="4">The sequence shown here is derived from an EMBL/GenBank/DDBJ whole genome shotgun (WGS) entry which is preliminary data.</text>
</comment>
<sequence length="296" mass="32420">MLDELASAIARHGGDMWSDTAVPRLRMVTLDEPVIPIDLLYEPMICFIVDGSKSSVAGDRSWTTGSGEMFFNSLVLPVTATFERLPYRSAVLRLDGPTLADLLLELDGTGPGASHEPEPDGQISAPMPPELVDAVTRWVRLLDTPDDIRPLAARIEGEILYRLLGSPLGPLLRHFTLADTAAARVRTAARWICEHYTEPLSIEKIAAVAHMSPATLHRHFKSATGMSPLRFQKHLRLQEARRRLLAGDATAALVAEAVGYVSATQFNREYRRAYGLPPAQDAARLRGRLVGAGQAR</sequence>
<reference evidence="5" key="1">
    <citation type="journal article" date="2019" name="Int. J. Syst. Evol. Microbiol.">
        <title>The Global Catalogue of Microorganisms (GCM) 10K type strain sequencing project: providing services to taxonomists for standard genome sequencing and annotation.</title>
        <authorList>
            <consortium name="The Broad Institute Genomics Platform"/>
            <consortium name="The Broad Institute Genome Sequencing Center for Infectious Disease"/>
            <person name="Wu L."/>
            <person name="Ma J."/>
        </authorList>
    </citation>
    <scope>NUCLEOTIDE SEQUENCE [LARGE SCALE GENOMIC DNA]</scope>
    <source>
        <strain evidence="5">DT43</strain>
    </source>
</reference>
<dbReference type="Gene3D" id="1.10.10.60">
    <property type="entry name" value="Homeodomain-like"/>
    <property type="match status" value="2"/>
</dbReference>
<dbReference type="InterPro" id="IPR018060">
    <property type="entry name" value="HTH_AraC"/>
</dbReference>
<dbReference type="Pfam" id="PF12833">
    <property type="entry name" value="HTH_18"/>
    <property type="match status" value="1"/>
</dbReference>
<dbReference type="PROSITE" id="PS01124">
    <property type="entry name" value="HTH_ARAC_FAMILY_2"/>
    <property type="match status" value="1"/>
</dbReference>
<dbReference type="RefSeq" id="WP_386353422.1">
    <property type="nucleotide sequence ID" value="NZ_JBHSFG010000087.1"/>
</dbReference>
<evidence type="ECO:0000259" key="3">
    <source>
        <dbReference type="PROSITE" id="PS01124"/>
    </source>
</evidence>
<dbReference type="SMART" id="SM00342">
    <property type="entry name" value="HTH_ARAC"/>
    <property type="match status" value="1"/>
</dbReference>
<dbReference type="EMBL" id="JBHSFG010000087">
    <property type="protein sequence ID" value="MFC4471336.1"/>
    <property type="molecule type" value="Genomic_DNA"/>
</dbReference>
<dbReference type="Pfam" id="PF06719">
    <property type="entry name" value="AraC_N"/>
    <property type="match status" value="1"/>
</dbReference>
<evidence type="ECO:0000256" key="1">
    <source>
        <dbReference type="ARBA" id="ARBA00023015"/>
    </source>
</evidence>
<proteinExistence type="predicted"/>
<name>A0ABV8Z414_9ACTN</name>
<dbReference type="SUPFAM" id="SSF46689">
    <property type="entry name" value="Homeodomain-like"/>
    <property type="match status" value="2"/>
</dbReference>
<dbReference type="InterPro" id="IPR009594">
    <property type="entry name" value="Tscrpt_reg_HTH_AraC_N"/>
</dbReference>
<evidence type="ECO:0000313" key="4">
    <source>
        <dbReference type="EMBL" id="MFC4471336.1"/>
    </source>
</evidence>
<evidence type="ECO:0000256" key="2">
    <source>
        <dbReference type="ARBA" id="ARBA00023163"/>
    </source>
</evidence>
<gene>
    <name evidence="4" type="ORF">ACFPH6_43785</name>
</gene>
<keyword evidence="2" id="KW-0804">Transcription</keyword>
<dbReference type="PANTHER" id="PTHR43436">
    <property type="entry name" value="ARAC-FAMILY TRANSCRIPTIONAL REGULATOR"/>
    <property type="match status" value="1"/>
</dbReference>
<keyword evidence="5" id="KW-1185">Reference proteome</keyword>
<dbReference type="PANTHER" id="PTHR43436:SF1">
    <property type="entry name" value="TRANSCRIPTIONAL REGULATORY PROTEIN"/>
    <property type="match status" value="1"/>
</dbReference>
<feature type="domain" description="HTH araC/xylS-type" evidence="3">
    <location>
        <begin position="186"/>
        <end position="284"/>
    </location>
</feature>
<dbReference type="InterPro" id="IPR009057">
    <property type="entry name" value="Homeodomain-like_sf"/>
</dbReference>